<evidence type="ECO:0000313" key="2">
    <source>
        <dbReference type="Proteomes" id="UP000268014"/>
    </source>
</evidence>
<protein>
    <submittedName>
        <fullName evidence="3">Piwi domain-containing protein</fullName>
    </submittedName>
</protein>
<keyword evidence="2" id="KW-1185">Reference proteome</keyword>
<dbReference type="WBParaSite" id="HPLM_0000957001-mRNA-1">
    <property type="protein sequence ID" value="HPLM_0000957001-mRNA-1"/>
    <property type="gene ID" value="HPLM_0000957001"/>
</dbReference>
<dbReference type="OrthoDB" id="5901067at2759"/>
<gene>
    <name evidence="1" type="ORF">HPLM_LOCUS9562</name>
</gene>
<organism evidence="3">
    <name type="scientific">Haemonchus placei</name>
    <name type="common">Barber's pole worm</name>
    <dbReference type="NCBI Taxonomy" id="6290"/>
    <lineage>
        <taxon>Eukaryota</taxon>
        <taxon>Metazoa</taxon>
        <taxon>Ecdysozoa</taxon>
        <taxon>Nematoda</taxon>
        <taxon>Chromadorea</taxon>
        <taxon>Rhabditida</taxon>
        <taxon>Rhabditina</taxon>
        <taxon>Rhabditomorpha</taxon>
        <taxon>Strongyloidea</taxon>
        <taxon>Trichostrongylidae</taxon>
        <taxon>Haemonchus</taxon>
    </lineage>
</organism>
<proteinExistence type="predicted"/>
<reference evidence="3" key="1">
    <citation type="submission" date="2017-02" db="UniProtKB">
        <authorList>
            <consortium name="WormBaseParasite"/>
        </authorList>
    </citation>
    <scope>IDENTIFICATION</scope>
</reference>
<dbReference type="Proteomes" id="UP000268014">
    <property type="component" value="Unassembled WGS sequence"/>
</dbReference>
<dbReference type="EMBL" id="UZAF01017092">
    <property type="protein sequence ID" value="VDO37832.1"/>
    <property type="molecule type" value="Genomic_DNA"/>
</dbReference>
<name>A0A0N4WFQ2_HAEPC</name>
<evidence type="ECO:0000313" key="3">
    <source>
        <dbReference type="WBParaSite" id="HPLM_0000957001-mRNA-1"/>
    </source>
</evidence>
<accession>A0A0N4WFQ2</accession>
<dbReference type="OMA" id="QYCTRAK"/>
<evidence type="ECO:0000313" key="1">
    <source>
        <dbReference type="EMBL" id="VDO37832.1"/>
    </source>
</evidence>
<dbReference type="AlphaFoldDB" id="A0A0N4WFQ2"/>
<reference evidence="1 2" key="2">
    <citation type="submission" date="2018-11" db="EMBL/GenBank/DDBJ databases">
        <authorList>
            <consortium name="Pathogen Informatics"/>
        </authorList>
    </citation>
    <scope>NUCLEOTIDE SEQUENCE [LARGE SCALE GENOMIC DNA]</scope>
    <source>
        <strain evidence="1 2">MHpl1</strain>
    </source>
</reference>
<sequence>MLKGYGEVPYVLSRVKLLPSTDGVVDSDVDFGLGRLGWVDGSDPQGFAVFAFYAATSRLAQYCTRAKASARLVMVVTRTSQAHNPYKPLELLCGALSMEELPGFTVPGAPHSPPLNFLT</sequence>